<sequence>MAANSQKLPQKESGIFKKVVRSYECKQYKNGLKFAKQILSNPKHSDHGETLAMKGLILNCIGKKDDAYDCVRRGLKNDLTSHVCWHVYGLLQRSDKKYDEAIKAYRNALKHDKENVQILRDLSLLQVQMRDMDGFCDTRYQLLKVRPAQRSSWVGYALAYHMNNDFEMALKVMGEYRKTQAPPQKLPDYEFSEMILYEVQLLMESGAYKDALKFLEDFRHYVSDMLAYAEIKGDILLRDKRFEEAELIFHDLIHRNPENLMYYQKLEECLNITSDENRMELYRVLKEEFPRSHVCRKVPLGFLKGPAFRDMIDQYLRPPLHKGVPSLWIGLKALYENKEKAQVIEELVLLYEKNLQSCNKFHPEDPDPMEPPSAILWVWFFLAQHFDRCGDHRRALEYIDKSIDHTPTHIELYMLKSKIYKHAGDLEEAALWMDEARSMDTADRFVNCKCVKYLLRVNKIDRAIETAGLFTREGMPPLQTMDDMQCMWFQKELARAYWRSGQYGEALVKYHEIDKHFDDIIEDQFDFHTYCMRKMTLRPYVGVLRLEDRIRGHRFYFDSAHDIIELYLYLYDNPDAKRAKDAPIAEEIEQDLSHLSESERRKIKRKQRKALAKAKEKAAEQEKEKEKENKPRHDDDRKAATDENKIKFNPKELLNVEDPLNEANKFLKPLQSMCTGNIRTHLLAYAIHSRRRKYLLMLQSLKRAFSCDPENPTLHCYIVDYVLTLEKERPELPDPVHTVIDDCIPRLTDGGKSPDELNQSFIAKHSNSLEHLVAAAQVLYKLHPDYRTKAIAMVTNLSDSLIDRSLRTCRNVHKFLSSGFLGDCSDELASYSSQCHALFPFASSFKPPVEAGKELESSPASPGDAPPCVGVAGRSPAAQKES</sequence>
<organism evidence="5">
    <name type="scientific">Amphimedon queenslandica</name>
    <name type="common">Sponge</name>
    <dbReference type="NCBI Taxonomy" id="400682"/>
    <lineage>
        <taxon>Eukaryota</taxon>
        <taxon>Metazoa</taxon>
        <taxon>Porifera</taxon>
        <taxon>Demospongiae</taxon>
        <taxon>Heteroscleromorpha</taxon>
        <taxon>Haplosclerida</taxon>
        <taxon>Niphatidae</taxon>
        <taxon>Amphimedon</taxon>
    </lineage>
</organism>
<keyword evidence="1" id="KW-0677">Repeat</keyword>
<evidence type="ECO:0000256" key="3">
    <source>
        <dbReference type="PROSITE-ProRule" id="PRU00339"/>
    </source>
</evidence>
<gene>
    <name evidence="5" type="primary">100637469</name>
</gene>
<dbReference type="FunCoup" id="A0A1X7UH32">
    <property type="interactions" value="1006"/>
</dbReference>
<dbReference type="PROSITE" id="PS50005">
    <property type="entry name" value="TPR"/>
    <property type="match status" value="1"/>
</dbReference>
<dbReference type="InterPro" id="IPR019734">
    <property type="entry name" value="TPR_rpt"/>
</dbReference>
<protein>
    <recommendedName>
        <fullName evidence="7">N-alpha-acetyltransferase 15, NatA auxiliary subunit</fullName>
    </recommendedName>
</protein>
<dbReference type="FunFam" id="1.25.40.1040:FF:000003">
    <property type="entry name" value="N-terminal acetyltransferase A, auxiliary subunit"/>
    <property type="match status" value="1"/>
</dbReference>
<dbReference type="PIRSF" id="PIRSF000422">
    <property type="entry name" value="N-terminal-AcTrfase-A_aux_su"/>
    <property type="match status" value="1"/>
</dbReference>
<evidence type="ECO:0000313" key="5">
    <source>
        <dbReference type="EnsemblMetazoa" id="Aqu2.1.26773_001"/>
    </source>
</evidence>
<dbReference type="EnsemblMetazoa" id="XM_019998884.1">
    <property type="protein sequence ID" value="XP_019854443.1"/>
    <property type="gene ID" value="LOC100637469"/>
</dbReference>
<dbReference type="OrthoDB" id="10263032at2759"/>
<keyword evidence="6" id="KW-1185">Reference proteome</keyword>
<dbReference type="KEGG" id="aqu:100637469"/>
<feature type="region of interest" description="Disordered" evidence="4">
    <location>
        <begin position="596"/>
        <end position="644"/>
    </location>
</feature>
<reference evidence="6" key="1">
    <citation type="journal article" date="2010" name="Nature">
        <title>The Amphimedon queenslandica genome and the evolution of animal complexity.</title>
        <authorList>
            <person name="Srivastava M."/>
            <person name="Simakov O."/>
            <person name="Chapman J."/>
            <person name="Fahey B."/>
            <person name="Gauthier M.E."/>
            <person name="Mitros T."/>
            <person name="Richards G.S."/>
            <person name="Conaco C."/>
            <person name="Dacre M."/>
            <person name="Hellsten U."/>
            <person name="Larroux C."/>
            <person name="Putnam N.H."/>
            <person name="Stanke M."/>
            <person name="Adamska M."/>
            <person name="Darling A."/>
            <person name="Degnan S.M."/>
            <person name="Oakley T.H."/>
            <person name="Plachetzki D.C."/>
            <person name="Zhai Y."/>
            <person name="Adamski M."/>
            <person name="Calcino A."/>
            <person name="Cummins S.F."/>
            <person name="Goodstein D.M."/>
            <person name="Harris C."/>
            <person name="Jackson D.J."/>
            <person name="Leys S.P."/>
            <person name="Shu S."/>
            <person name="Woodcroft B.J."/>
            <person name="Vervoort M."/>
            <person name="Kosik K.S."/>
            <person name="Manning G."/>
            <person name="Degnan B.M."/>
            <person name="Rokhsar D.S."/>
        </authorList>
    </citation>
    <scope>NUCLEOTIDE SEQUENCE [LARGE SCALE GENOMIC DNA]</scope>
</reference>
<dbReference type="SUPFAM" id="SSF48452">
    <property type="entry name" value="TPR-like"/>
    <property type="match status" value="2"/>
</dbReference>
<dbReference type="PANTHER" id="PTHR22767">
    <property type="entry name" value="N-TERMINAL ACETYLTRANSFERASE-RELATED"/>
    <property type="match status" value="1"/>
</dbReference>
<dbReference type="SMART" id="SM00028">
    <property type="entry name" value="TPR"/>
    <property type="match status" value="5"/>
</dbReference>
<reference evidence="5" key="2">
    <citation type="submission" date="2017-05" db="UniProtKB">
        <authorList>
            <consortium name="EnsemblMetazoa"/>
        </authorList>
    </citation>
    <scope>IDENTIFICATION</scope>
</reference>
<dbReference type="Pfam" id="PF13181">
    <property type="entry name" value="TPR_8"/>
    <property type="match status" value="1"/>
</dbReference>
<dbReference type="GO" id="GO:0031415">
    <property type="term" value="C:NatA complex"/>
    <property type="evidence" value="ECO:0007669"/>
    <property type="project" value="TreeGrafter"/>
</dbReference>
<dbReference type="Proteomes" id="UP000007879">
    <property type="component" value="Unassembled WGS sequence"/>
</dbReference>
<dbReference type="InterPro" id="IPR011990">
    <property type="entry name" value="TPR-like_helical_dom_sf"/>
</dbReference>
<evidence type="ECO:0000256" key="4">
    <source>
        <dbReference type="SAM" id="MobiDB-lite"/>
    </source>
</evidence>
<dbReference type="Gene3D" id="1.25.40.1040">
    <property type="match status" value="1"/>
</dbReference>
<dbReference type="STRING" id="400682.A0A1X7UH32"/>
<keyword evidence="2 3" id="KW-0802">TPR repeat</keyword>
<dbReference type="PANTHER" id="PTHR22767:SF2">
    <property type="entry name" value="N(ALPHA)-ACETYLTRANSFERASE 15_16, ISOFORM A"/>
    <property type="match status" value="1"/>
</dbReference>
<dbReference type="AlphaFoldDB" id="A0A1X7UH32"/>
<evidence type="ECO:0000256" key="1">
    <source>
        <dbReference type="ARBA" id="ARBA00022737"/>
    </source>
</evidence>
<dbReference type="InParanoid" id="A0A1X7UH32"/>
<name>A0A1X7UH32_AMPQE</name>
<dbReference type="InterPro" id="IPR021183">
    <property type="entry name" value="NatA_aux_su"/>
</dbReference>
<accession>A0A1X7UH32</accession>
<feature type="compositionally biased region" description="Basic and acidic residues" evidence="4">
    <location>
        <begin position="613"/>
        <end position="644"/>
    </location>
</feature>
<dbReference type="EnsemblMetazoa" id="Aqu2.1.26773_001">
    <property type="protein sequence ID" value="Aqu2.1.26773_001"/>
    <property type="gene ID" value="Aqu2.1.26773"/>
</dbReference>
<feature type="compositionally biased region" description="Basic residues" evidence="4">
    <location>
        <begin position="601"/>
        <end position="612"/>
    </location>
</feature>
<feature type="region of interest" description="Disordered" evidence="4">
    <location>
        <begin position="849"/>
        <end position="882"/>
    </location>
</feature>
<dbReference type="Pfam" id="PF12569">
    <property type="entry name" value="NatA_aux_su"/>
    <property type="match status" value="1"/>
</dbReference>
<proteinExistence type="predicted"/>
<feature type="repeat" description="TPR" evidence="3">
    <location>
        <begin position="82"/>
        <end position="115"/>
    </location>
</feature>
<evidence type="ECO:0000313" key="6">
    <source>
        <dbReference type="Proteomes" id="UP000007879"/>
    </source>
</evidence>
<dbReference type="Gene3D" id="1.25.40.1010">
    <property type="match status" value="1"/>
</dbReference>
<evidence type="ECO:0000256" key="2">
    <source>
        <dbReference type="ARBA" id="ARBA00022803"/>
    </source>
</evidence>
<evidence type="ECO:0008006" key="7">
    <source>
        <dbReference type="Google" id="ProtNLM"/>
    </source>
</evidence>